<dbReference type="EMBL" id="JBFXLT010000213">
    <property type="protein sequence ID" value="KAL2802053.1"/>
    <property type="molecule type" value="Genomic_DNA"/>
</dbReference>
<dbReference type="Pfam" id="PF00668">
    <property type="entry name" value="Condensation"/>
    <property type="match status" value="1"/>
</dbReference>
<evidence type="ECO:0000313" key="3">
    <source>
        <dbReference type="EMBL" id="KAL2802053.1"/>
    </source>
</evidence>
<dbReference type="Proteomes" id="UP001610334">
    <property type="component" value="Unassembled WGS sequence"/>
</dbReference>
<proteinExistence type="inferred from homology"/>
<comment type="similarity">
    <text evidence="1">Belongs to the NRP synthetase family.</text>
</comment>
<organism evidence="3 4">
    <name type="scientific">Aspergillus granulosus</name>
    <dbReference type="NCBI Taxonomy" id="176169"/>
    <lineage>
        <taxon>Eukaryota</taxon>
        <taxon>Fungi</taxon>
        <taxon>Dikarya</taxon>
        <taxon>Ascomycota</taxon>
        <taxon>Pezizomycotina</taxon>
        <taxon>Eurotiomycetes</taxon>
        <taxon>Eurotiomycetidae</taxon>
        <taxon>Eurotiales</taxon>
        <taxon>Aspergillaceae</taxon>
        <taxon>Aspergillus</taxon>
        <taxon>Aspergillus subgen. Nidulantes</taxon>
    </lineage>
</organism>
<feature type="domain" description="Condensation" evidence="2">
    <location>
        <begin position="51"/>
        <end position="472"/>
    </location>
</feature>
<gene>
    <name evidence="3" type="ORF">BJX63DRAFT_438244</name>
</gene>
<comment type="caution">
    <text evidence="3">The sequence shown here is derived from an EMBL/GenBank/DDBJ whole genome shotgun (WGS) entry which is preliminary data.</text>
</comment>
<protein>
    <submittedName>
        <fullName evidence="3">Condensation domain-containing protein</fullName>
    </submittedName>
</protein>
<dbReference type="SUPFAM" id="SSF52777">
    <property type="entry name" value="CoA-dependent acyltransferases"/>
    <property type="match status" value="2"/>
</dbReference>
<dbReference type="Gene3D" id="3.30.559.30">
    <property type="entry name" value="Nonribosomal peptide synthetase, condensation domain"/>
    <property type="match status" value="1"/>
</dbReference>
<evidence type="ECO:0000256" key="1">
    <source>
        <dbReference type="ARBA" id="ARBA00029454"/>
    </source>
</evidence>
<dbReference type="PANTHER" id="PTHR45398:SF1">
    <property type="entry name" value="ENZYME, PUTATIVE (JCVI)-RELATED"/>
    <property type="match status" value="1"/>
</dbReference>
<accession>A0ABR4GSK2</accession>
<evidence type="ECO:0000259" key="2">
    <source>
        <dbReference type="Pfam" id="PF00668"/>
    </source>
</evidence>
<sequence>MQLSALLHTEGFLLSVSEIFQNNTLSQTALSLTRERETVLSTEESVNAQFDLSPIQRLFFDLAPAGPNDFHMSFLIPVAETITSPDIIRAINNIVQHHSMLRARFCKTSDNTWTQFVTPDVESSYRFQKSTATSLSGAADLIHASQHSLDIKNGPLFSVDLIETPVLQQYLYLLAHHLIVDMVSWRIILGDLEELLKGGRLPICKPLPFQTWCRLQAEYSIAYLTPEKAMPFRVPVIPIDYWGEIKHQNTPKDTLYSSFSVSKEVTIALFGQANDTLQTQPVEILQAAIWHSFVHTFPARAPPVIFNAGHGREPWHTDIDLSRTVGWFTTMWPTYLEPHGRDEDIVEVIRRTKDTRRRTPNNGWAYFTSRFINPYGQAEFKIDMPVEITFNYLGMYQQLERVDAILQSPVRLDNLVPYMVSDVPRFSLIDVYVTVEHGCLQFDFYYNRHMKHLDAIGRWFARCHESLLEAADRLLGMDSISTPSNS</sequence>
<dbReference type="Gene3D" id="3.30.559.10">
    <property type="entry name" value="Chloramphenicol acetyltransferase-like domain"/>
    <property type="match status" value="1"/>
</dbReference>
<keyword evidence="4" id="KW-1185">Reference proteome</keyword>
<name>A0ABR4GSK2_9EURO</name>
<dbReference type="PANTHER" id="PTHR45398">
    <property type="match status" value="1"/>
</dbReference>
<evidence type="ECO:0000313" key="4">
    <source>
        <dbReference type="Proteomes" id="UP001610334"/>
    </source>
</evidence>
<dbReference type="CDD" id="cd19534">
    <property type="entry name" value="E_NRPS"/>
    <property type="match status" value="1"/>
</dbReference>
<dbReference type="InterPro" id="IPR023213">
    <property type="entry name" value="CAT-like_dom_sf"/>
</dbReference>
<dbReference type="InterPro" id="IPR001242">
    <property type="entry name" value="Condensation_dom"/>
</dbReference>
<reference evidence="3 4" key="1">
    <citation type="submission" date="2024-07" db="EMBL/GenBank/DDBJ databases">
        <title>Section-level genome sequencing and comparative genomics of Aspergillus sections Usti and Cavernicolus.</title>
        <authorList>
            <consortium name="Lawrence Berkeley National Laboratory"/>
            <person name="Nybo J.L."/>
            <person name="Vesth T.C."/>
            <person name="Theobald S."/>
            <person name="Frisvad J.C."/>
            <person name="Larsen T.O."/>
            <person name="Kjaerboelling I."/>
            <person name="Rothschild-Mancinelli K."/>
            <person name="Lyhne E.K."/>
            <person name="Kogle M.E."/>
            <person name="Barry K."/>
            <person name="Clum A."/>
            <person name="Na H."/>
            <person name="Ledsgaard L."/>
            <person name="Lin J."/>
            <person name="Lipzen A."/>
            <person name="Kuo A."/>
            <person name="Riley R."/>
            <person name="Mondo S."/>
            <person name="Labutti K."/>
            <person name="Haridas S."/>
            <person name="Pangalinan J."/>
            <person name="Salamov A.A."/>
            <person name="Simmons B.A."/>
            <person name="Magnuson J.K."/>
            <person name="Chen J."/>
            <person name="Drula E."/>
            <person name="Henrissat B."/>
            <person name="Wiebenga A."/>
            <person name="Lubbers R.J."/>
            <person name="Gomes A.C."/>
            <person name="Makela M.R."/>
            <person name="Stajich J."/>
            <person name="Grigoriev I.V."/>
            <person name="Mortensen U.H."/>
            <person name="De Vries R.P."/>
            <person name="Baker S.E."/>
            <person name="Andersen M.R."/>
        </authorList>
    </citation>
    <scope>NUCLEOTIDE SEQUENCE [LARGE SCALE GENOMIC DNA]</scope>
    <source>
        <strain evidence="3 4">CBS 588.65</strain>
    </source>
</reference>